<comment type="subcellular location">
    <subcellularLocation>
        <location evidence="1">Membrane</location>
        <topology evidence="1">Multi-pass membrane protein</topology>
    </subcellularLocation>
</comment>
<keyword evidence="9" id="KW-1185">Reference proteome</keyword>
<evidence type="ECO:0000256" key="1">
    <source>
        <dbReference type="ARBA" id="ARBA00004141"/>
    </source>
</evidence>
<dbReference type="Gene3D" id="1.10.3080.10">
    <property type="entry name" value="Clc chloride channel"/>
    <property type="match status" value="1"/>
</dbReference>
<dbReference type="GO" id="GO:0005247">
    <property type="term" value="F:voltage-gated chloride channel activity"/>
    <property type="evidence" value="ECO:0007669"/>
    <property type="project" value="TreeGrafter"/>
</dbReference>
<protein>
    <submittedName>
        <fullName evidence="8">Uncharacterized protein</fullName>
    </submittedName>
</protein>
<dbReference type="PANTHER" id="PTHR45720">
    <property type="entry name" value="CHLORIDE CHANNEL PROTEIN 2"/>
    <property type="match status" value="1"/>
</dbReference>
<keyword evidence="4 7" id="KW-1133">Transmembrane helix</keyword>
<feature type="non-terminal residue" evidence="8">
    <location>
        <position position="1"/>
    </location>
</feature>
<evidence type="ECO:0000256" key="3">
    <source>
        <dbReference type="ARBA" id="ARBA00022737"/>
    </source>
</evidence>
<feature type="transmembrane region" description="Helical" evidence="7">
    <location>
        <begin position="31"/>
        <end position="52"/>
    </location>
</feature>
<dbReference type="SUPFAM" id="SSF81340">
    <property type="entry name" value="Clc chloride channel"/>
    <property type="match status" value="1"/>
</dbReference>
<organism evidence="8 9">
    <name type="scientific">Hymenochirus boettgeri</name>
    <name type="common">Congo dwarf clawed frog</name>
    <dbReference type="NCBI Taxonomy" id="247094"/>
    <lineage>
        <taxon>Eukaryota</taxon>
        <taxon>Metazoa</taxon>
        <taxon>Chordata</taxon>
        <taxon>Craniata</taxon>
        <taxon>Vertebrata</taxon>
        <taxon>Euteleostomi</taxon>
        <taxon>Amphibia</taxon>
        <taxon>Batrachia</taxon>
        <taxon>Anura</taxon>
        <taxon>Pipoidea</taxon>
        <taxon>Pipidae</taxon>
        <taxon>Pipinae</taxon>
        <taxon>Hymenochirus</taxon>
    </lineage>
</organism>
<comment type="caution">
    <text evidence="8">The sequence shown here is derived from an EMBL/GenBank/DDBJ whole genome shotgun (WGS) entry which is preliminary data.</text>
</comment>
<dbReference type="EMBL" id="JAACNH010016344">
    <property type="protein sequence ID" value="KAG8429002.1"/>
    <property type="molecule type" value="Genomic_DNA"/>
</dbReference>
<evidence type="ECO:0000256" key="5">
    <source>
        <dbReference type="ARBA" id="ARBA00023122"/>
    </source>
</evidence>
<keyword evidence="2 7" id="KW-0812">Transmembrane</keyword>
<reference evidence="8" key="1">
    <citation type="thesis" date="2020" institute="ProQuest LLC" country="789 East Eisenhower Parkway, Ann Arbor, MI, USA">
        <title>Comparative Genomics and Chromosome Evolution.</title>
        <authorList>
            <person name="Mudd A.B."/>
        </authorList>
    </citation>
    <scope>NUCLEOTIDE SEQUENCE</scope>
    <source>
        <strain evidence="8">Female2</strain>
        <tissue evidence="8">Blood</tissue>
    </source>
</reference>
<evidence type="ECO:0000313" key="8">
    <source>
        <dbReference type="EMBL" id="KAG8429002.1"/>
    </source>
</evidence>
<evidence type="ECO:0000256" key="7">
    <source>
        <dbReference type="SAM" id="Phobius"/>
    </source>
</evidence>
<dbReference type="AlphaFoldDB" id="A0A8T2IAL9"/>
<feature type="transmembrane region" description="Helical" evidence="7">
    <location>
        <begin position="82"/>
        <end position="102"/>
    </location>
</feature>
<sequence>LTLINEIHVPPPVPVNLWVYDKLDRYRYLQYFSWVLYHMLLMIVSAGVAKYMSPQAAGSGIPEIKVTLRGVVLAEFFTLRTFIAKLIGVTCTLAAGSTIFLGKV</sequence>
<keyword evidence="3" id="KW-0677">Repeat</keyword>
<accession>A0A8T2IAL9</accession>
<dbReference type="InterPro" id="IPR014743">
    <property type="entry name" value="Cl-channel_core"/>
</dbReference>
<dbReference type="Pfam" id="PF00654">
    <property type="entry name" value="Voltage_CLC"/>
    <property type="match status" value="1"/>
</dbReference>
<dbReference type="PANTHER" id="PTHR45720:SF17">
    <property type="entry name" value="CHLORIDE CHANNEL PROTEIN CLC-KB ISOFORM X1"/>
    <property type="match status" value="1"/>
</dbReference>
<evidence type="ECO:0000256" key="2">
    <source>
        <dbReference type="ARBA" id="ARBA00022692"/>
    </source>
</evidence>
<feature type="non-terminal residue" evidence="8">
    <location>
        <position position="104"/>
    </location>
</feature>
<evidence type="ECO:0000313" key="9">
    <source>
        <dbReference type="Proteomes" id="UP000812440"/>
    </source>
</evidence>
<proteinExistence type="predicted"/>
<dbReference type="InterPro" id="IPR001807">
    <property type="entry name" value="ClC"/>
</dbReference>
<keyword evidence="5" id="KW-0129">CBS domain</keyword>
<dbReference type="OrthoDB" id="4564at2759"/>
<dbReference type="GO" id="GO:0005886">
    <property type="term" value="C:plasma membrane"/>
    <property type="evidence" value="ECO:0007669"/>
    <property type="project" value="TreeGrafter"/>
</dbReference>
<dbReference type="InterPro" id="IPR050970">
    <property type="entry name" value="Cl_channel_volt-gated"/>
</dbReference>
<keyword evidence="6 7" id="KW-0472">Membrane</keyword>
<name>A0A8T2IAL9_9PIPI</name>
<evidence type="ECO:0000256" key="4">
    <source>
        <dbReference type="ARBA" id="ARBA00022989"/>
    </source>
</evidence>
<gene>
    <name evidence="8" type="ORF">GDO86_018580</name>
</gene>
<dbReference type="Proteomes" id="UP000812440">
    <property type="component" value="Unassembled WGS sequence"/>
</dbReference>
<dbReference type="PRINTS" id="PR00762">
    <property type="entry name" value="CLCHANNEL"/>
</dbReference>
<evidence type="ECO:0000256" key="6">
    <source>
        <dbReference type="ARBA" id="ARBA00023136"/>
    </source>
</evidence>